<sequence length="109" mass="11355">MVTAEIAMGLIPIMGAFVLLMTAIALGTAALNAQEIARALARTAVIGKPIGAMVSHYEQEYPGSNVDVGTRGEYLVVTVTVEPNGVLSPFDMGVSQTVMARPEPGVELP</sequence>
<evidence type="ECO:0000313" key="3">
    <source>
        <dbReference type="Proteomes" id="UP000245283"/>
    </source>
</evidence>
<dbReference type="AlphaFoldDB" id="A0A2V1K8J5"/>
<evidence type="ECO:0008006" key="4">
    <source>
        <dbReference type="Google" id="ProtNLM"/>
    </source>
</evidence>
<accession>A0A2V1K8J5</accession>
<evidence type="ECO:0000256" key="1">
    <source>
        <dbReference type="SAM" id="Phobius"/>
    </source>
</evidence>
<organism evidence="2 3">
    <name type="scientific">Ancrocorticia populi</name>
    <dbReference type="NCBI Taxonomy" id="2175228"/>
    <lineage>
        <taxon>Bacteria</taxon>
        <taxon>Bacillati</taxon>
        <taxon>Actinomycetota</taxon>
        <taxon>Actinomycetes</taxon>
        <taxon>Actinomycetales</taxon>
        <taxon>Actinomycetaceae</taxon>
        <taxon>Ancrocorticia</taxon>
    </lineage>
</organism>
<reference evidence="3" key="1">
    <citation type="submission" date="2018-05" db="EMBL/GenBank/DDBJ databases">
        <authorList>
            <person name="Li Y."/>
        </authorList>
    </citation>
    <scope>NUCLEOTIDE SEQUENCE [LARGE SCALE GENOMIC DNA]</scope>
    <source>
        <strain evidence="3">sk1b4</strain>
    </source>
</reference>
<keyword evidence="1" id="KW-0472">Membrane</keyword>
<name>A0A2V1K8J5_9ACTO</name>
<protein>
    <recommendedName>
        <fullName evidence="4">Pilus assembly protein TadE</fullName>
    </recommendedName>
</protein>
<dbReference type="Proteomes" id="UP000245283">
    <property type="component" value="Unassembled WGS sequence"/>
</dbReference>
<keyword evidence="1" id="KW-1133">Transmembrane helix</keyword>
<dbReference type="EMBL" id="QETB01000001">
    <property type="protein sequence ID" value="PWF27062.1"/>
    <property type="molecule type" value="Genomic_DNA"/>
</dbReference>
<keyword evidence="3" id="KW-1185">Reference proteome</keyword>
<evidence type="ECO:0000313" key="2">
    <source>
        <dbReference type="EMBL" id="PWF27062.1"/>
    </source>
</evidence>
<feature type="transmembrane region" description="Helical" evidence="1">
    <location>
        <begin position="6"/>
        <end position="31"/>
    </location>
</feature>
<gene>
    <name evidence="2" type="ORF">DD236_01240</name>
</gene>
<keyword evidence="1" id="KW-0812">Transmembrane</keyword>
<proteinExistence type="predicted"/>
<comment type="caution">
    <text evidence="2">The sequence shown here is derived from an EMBL/GenBank/DDBJ whole genome shotgun (WGS) entry which is preliminary data.</text>
</comment>